<evidence type="ECO:0000256" key="14">
    <source>
        <dbReference type="ARBA" id="ARBA00047984"/>
    </source>
</evidence>
<dbReference type="PROSITE" id="PS51192">
    <property type="entry name" value="HELICASE_ATP_BIND_1"/>
    <property type="match status" value="1"/>
</dbReference>
<dbReference type="SMART" id="SM00487">
    <property type="entry name" value="DEXDc"/>
    <property type="match status" value="1"/>
</dbReference>
<dbReference type="Pfam" id="PF00270">
    <property type="entry name" value="DEAD"/>
    <property type="match status" value="1"/>
</dbReference>
<organism evidence="21 22">
    <name type="scientific">Octopus sinensis</name>
    <name type="common">East Asian common octopus</name>
    <dbReference type="NCBI Taxonomy" id="2607531"/>
    <lineage>
        <taxon>Eukaryota</taxon>
        <taxon>Metazoa</taxon>
        <taxon>Spiralia</taxon>
        <taxon>Lophotrochozoa</taxon>
        <taxon>Mollusca</taxon>
        <taxon>Cephalopoda</taxon>
        <taxon>Coleoidea</taxon>
        <taxon>Octopodiformes</taxon>
        <taxon>Octopoda</taxon>
        <taxon>Incirrata</taxon>
        <taxon>Octopodidae</taxon>
        <taxon>Octopus</taxon>
    </lineage>
</organism>
<evidence type="ECO:0000256" key="7">
    <source>
        <dbReference type="ARBA" id="ARBA00022782"/>
    </source>
</evidence>
<evidence type="ECO:0000313" key="22">
    <source>
        <dbReference type="RefSeq" id="XP_029647765.1"/>
    </source>
</evidence>
<evidence type="ECO:0000256" key="10">
    <source>
        <dbReference type="ARBA" id="ARBA00022840"/>
    </source>
</evidence>
<comment type="subcellular location">
    <subcellularLocation>
        <location evidence="1">Cytoplasm</location>
    </subcellularLocation>
</comment>
<keyword evidence="12" id="KW-0943">RNA-mediated gene silencing</keyword>
<dbReference type="FunFam" id="1.20.120.1080:FF:000081">
    <property type="entry name" value="Tudor domain containing 9"/>
    <property type="match status" value="1"/>
</dbReference>
<dbReference type="SUPFAM" id="SSF52540">
    <property type="entry name" value="P-loop containing nucleoside triphosphate hydrolases"/>
    <property type="match status" value="1"/>
</dbReference>
<dbReference type="GO" id="GO:0031047">
    <property type="term" value="P:regulatory ncRNA-mediated gene silencing"/>
    <property type="evidence" value="ECO:0007669"/>
    <property type="project" value="UniProtKB-KW"/>
</dbReference>
<evidence type="ECO:0000259" key="19">
    <source>
        <dbReference type="PROSITE" id="PS51192"/>
    </source>
</evidence>
<dbReference type="InterPro" id="IPR000504">
    <property type="entry name" value="RRM_dom"/>
</dbReference>
<protein>
    <recommendedName>
        <fullName evidence="3">RNA helicase</fullName>
        <ecNumber evidence="3">3.6.4.13</ecNumber>
    </recommendedName>
</protein>
<dbReference type="GO" id="GO:0005737">
    <property type="term" value="C:cytoplasm"/>
    <property type="evidence" value="ECO:0007669"/>
    <property type="project" value="UniProtKB-SubCell"/>
</dbReference>
<evidence type="ECO:0000256" key="12">
    <source>
        <dbReference type="ARBA" id="ARBA00023158"/>
    </source>
</evidence>
<reference evidence="22" key="1">
    <citation type="submission" date="2025-08" db="UniProtKB">
        <authorList>
            <consortium name="RefSeq"/>
        </authorList>
    </citation>
    <scope>IDENTIFICATION</scope>
</reference>
<keyword evidence="5" id="KW-0963">Cytoplasm</keyword>
<dbReference type="GO" id="GO:0003723">
    <property type="term" value="F:RNA binding"/>
    <property type="evidence" value="ECO:0007669"/>
    <property type="project" value="UniProtKB-UniRule"/>
</dbReference>
<dbReference type="Pfam" id="PF00271">
    <property type="entry name" value="Helicase_C"/>
    <property type="match status" value="1"/>
</dbReference>
<keyword evidence="15" id="KW-0694">RNA-binding</keyword>
<evidence type="ECO:0000259" key="20">
    <source>
        <dbReference type="PROSITE" id="PS51194"/>
    </source>
</evidence>
<evidence type="ECO:0000313" key="21">
    <source>
        <dbReference type="Proteomes" id="UP000515154"/>
    </source>
</evidence>
<keyword evidence="8" id="KW-0378">Hydrolase</keyword>
<dbReference type="Pfam" id="PF00567">
    <property type="entry name" value="TUDOR"/>
    <property type="match status" value="1"/>
</dbReference>
<dbReference type="Proteomes" id="UP000515154">
    <property type="component" value="Linkage group LG18"/>
</dbReference>
<dbReference type="SUPFAM" id="SSF63748">
    <property type="entry name" value="Tudor/PWWP/MBT"/>
    <property type="match status" value="1"/>
</dbReference>
<gene>
    <name evidence="22" type="primary">LOC115221701</name>
</gene>
<feature type="domain" description="RRM" evidence="17">
    <location>
        <begin position="784"/>
        <end position="874"/>
    </location>
</feature>
<dbReference type="Gene3D" id="1.20.120.1080">
    <property type="match status" value="1"/>
</dbReference>
<dbReference type="SMART" id="SM00847">
    <property type="entry name" value="HA2"/>
    <property type="match status" value="1"/>
</dbReference>
<dbReference type="InterPro" id="IPR002999">
    <property type="entry name" value="Tudor"/>
</dbReference>
<dbReference type="Gene3D" id="2.40.50.90">
    <property type="match status" value="1"/>
</dbReference>
<keyword evidence="10" id="KW-0067">ATP-binding</keyword>
<keyword evidence="9 22" id="KW-0347">Helicase</keyword>
<dbReference type="KEGG" id="osn:115221701"/>
<evidence type="ECO:0000256" key="11">
    <source>
        <dbReference type="ARBA" id="ARBA00022871"/>
    </source>
</evidence>
<keyword evidence="6" id="KW-0547">Nucleotide-binding</keyword>
<dbReference type="InterPro" id="IPR011545">
    <property type="entry name" value="DEAD/DEAH_box_helicase_dom"/>
</dbReference>
<keyword evidence="4" id="KW-0217">Developmental protein</keyword>
<evidence type="ECO:0000256" key="6">
    <source>
        <dbReference type="ARBA" id="ARBA00022741"/>
    </source>
</evidence>
<feature type="region of interest" description="Disordered" evidence="16">
    <location>
        <begin position="46"/>
        <end position="66"/>
    </location>
</feature>
<evidence type="ECO:0000256" key="15">
    <source>
        <dbReference type="PROSITE-ProRule" id="PRU00176"/>
    </source>
</evidence>
<evidence type="ECO:0000259" key="18">
    <source>
        <dbReference type="PROSITE" id="PS50304"/>
    </source>
</evidence>
<dbReference type="SUPFAM" id="SSF54928">
    <property type="entry name" value="RNA-binding domain, RBD"/>
    <property type="match status" value="1"/>
</dbReference>
<dbReference type="GO" id="GO:0051321">
    <property type="term" value="P:meiotic cell cycle"/>
    <property type="evidence" value="ECO:0007669"/>
    <property type="project" value="UniProtKB-KW"/>
</dbReference>
<dbReference type="PROSITE" id="PS50304">
    <property type="entry name" value="TUDOR"/>
    <property type="match status" value="1"/>
</dbReference>
<evidence type="ECO:0000256" key="9">
    <source>
        <dbReference type="ARBA" id="ARBA00022806"/>
    </source>
</evidence>
<accession>A0A6P7TBS1</accession>
<dbReference type="SMART" id="SM00333">
    <property type="entry name" value="TUDOR"/>
    <property type="match status" value="1"/>
</dbReference>
<comment type="catalytic activity">
    <reaction evidence="14">
        <text>ATP + H2O = ADP + phosphate + H(+)</text>
        <dbReference type="Rhea" id="RHEA:13065"/>
        <dbReference type="ChEBI" id="CHEBI:15377"/>
        <dbReference type="ChEBI" id="CHEBI:15378"/>
        <dbReference type="ChEBI" id="CHEBI:30616"/>
        <dbReference type="ChEBI" id="CHEBI:43474"/>
        <dbReference type="ChEBI" id="CHEBI:456216"/>
        <dbReference type="EC" id="3.6.4.13"/>
    </reaction>
</comment>
<dbReference type="InterPro" id="IPR014001">
    <property type="entry name" value="Helicase_ATP-bd"/>
</dbReference>
<evidence type="ECO:0000256" key="2">
    <source>
        <dbReference type="ARBA" id="ARBA00008792"/>
    </source>
</evidence>
<dbReference type="GO" id="GO:0005524">
    <property type="term" value="F:ATP binding"/>
    <property type="evidence" value="ECO:0007669"/>
    <property type="project" value="UniProtKB-KW"/>
</dbReference>
<evidence type="ECO:0000256" key="13">
    <source>
        <dbReference type="ARBA" id="ARBA00023254"/>
    </source>
</evidence>
<dbReference type="PANTHER" id="PTHR18934">
    <property type="entry name" value="ATP-DEPENDENT RNA HELICASE"/>
    <property type="match status" value="1"/>
</dbReference>
<dbReference type="GO" id="GO:0003724">
    <property type="term" value="F:RNA helicase activity"/>
    <property type="evidence" value="ECO:0007669"/>
    <property type="project" value="UniProtKB-EC"/>
</dbReference>
<dbReference type="InterPro" id="IPR035437">
    <property type="entry name" value="SNase_OB-fold_sf"/>
</dbReference>
<evidence type="ECO:0000256" key="1">
    <source>
        <dbReference type="ARBA" id="ARBA00004496"/>
    </source>
</evidence>
<dbReference type="Gene3D" id="3.40.50.300">
    <property type="entry name" value="P-loop containing nucleotide triphosphate hydrolases"/>
    <property type="match status" value="2"/>
</dbReference>
<evidence type="ECO:0000256" key="3">
    <source>
        <dbReference type="ARBA" id="ARBA00012552"/>
    </source>
</evidence>
<dbReference type="Gene3D" id="2.30.30.140">
    <property type="match status" value="1"/>
</dbReference>
<dbReference type="RefSeq" id="XP_029647765.1">
    <property type="nucleotide sequence ID" value="XM_029791905.2"/>
</dbReference>
<dbReference type="GO" id="GO:0007283">
    <property type="term" value="P:spermatogenesis"/>
    <property type="evidence" value="ECO:0007669"/>
    <property type="project" value="UniProtKB-KW"/>
</dbReference>
<feature type="domain" description="Helicase C-terminal" evidence="20">
    <location>
        <begin position="368"/>
        <end position="551"/>
    </location>
</feature>
<dbReference type="InterPro" id="IPR027417">
    <property type="entry name" value="P-loop_NTPase"/>
</dbReference>
<evidence type="ECO:0000259" key="17">
    <source>
        <dbReference type="PROSITE" id="PS50102"/>
    </source>
</evidence>
<dbReference type="PROSITE" id="PS51194">
    <property type="entry name" value="HELICASE_CTER"/>
    <property type="match status" value="1"/>
</dbReference>
<keyword evidence="7" id="KW-0221">Differentiation</keyword>
<evidence type="ECO:0000256" key="8">
    <source>
        <dbReference type="ARBA" id="ARBA00022801"/>
    </source>
</evidence>
<sequence length="1469" mass="165775">MAVNTNFLTPDLTLDHYDDWLKGNLSKSKTQIKTVVKSKTCGKALDRKSLTPVESPPSMVPPHQSYSAEEKTNYVLEYQAAEQQRLTEQSQMCGDVNVSANEASLNQLEEDSGLTEISSNIKENLRLNTDVYEGFTFSHSSTVLPIEEHKSQIINTVESNQVTVIQGPTGSGKTTQVPQFILDHYASKNQYCNIVVTQPRRIAAISIAKRICQERRWKLGTFCGYQVGMDREVSPNTRLTYMTTGVLLQKLINKKDVNDYTHVILDEIHERDQETDFCILIVRKFLRSVSRGIRVILMSATLDSEMFANYFALPVRNTLDPAPIITIDGSFFSVSEYYVEDLVPLGTISQLDPDNPHITTESQQLAVNLIQHFDTFETKEQGNDPHSGQQPICGSVLVFLPGLADIDKLYDKLRTLPGQHRLVVIPLHSSVTIEEQSKVFQPTSPGYRKVILSTNIAESSITVPDIKYVIDFCLTKNLMCDTQTNFTSLQMDWASKANCIQRKGRAGRVSNGRVYRLITRSFWHNHIPDYNTPEMQRCPLDLLVLRTKILDLGEPKAILALALAPPNLDDIERTILELKEIGALALTLNGVPNRYDADLTYMGRVIASLPTDIRIGKLLVWGHVFGFLKECLILAAALSLKSVISRPYKKHLESYQRKFSWADASFSDCIAIVNIYKVWERNWAHGIFKRRGQSEVEWGKANFVQIKRIHELAELIRELEFRLTQFNLRIPSKSPESKKDLNHPEEKLLFKLIICGAFYPNYFTRDKIDEEQVMKTMSGKDPFNTVMINGLPSNQGSLYKSQIEQLFYPCGNILAIHMEESKIFIEFARHYGMNRALNNVIGMGNTGVVNPAVYLALKMKKTSYRTLELEQYSRETATKLMKQVSQVQSNIAGKLQTLRTNRITAASATVGKQVDLPNYSMSVIEIIVTEVLECGHFWARYVDQENSLYFVQSSLNINPQDLQPISGNVHVGMICAAPYKDEEVHYYRAQVEAIHNNMAHVFFVDYGNMEIAPFHNLKLLPQSLLNIPFQAFECYLSEIQPSPIKCFDGCWSQESTDYFQNMVSGFPIYAQIYSVVGRVLHVELIKKKSKQQENINRKLIDLGYADVTEESFLSKKDHEERKRAQESSSLSVCQNSDSASLDWNTLGLANEFGSARCVGKIKLHGPSNPLEMSFSGMTNSGRLRGAKIDSDSVNCVAIDDNPQNSSARMMVAAFVHMNANGVNVITRDTTLMPHIAGLPALVAMLFTPYCELRTDKNMTYYTGAICGLGFDSETGTAVYPEHDMEIEFDSKIDLDDIFKINGIRLAINIIIGNQQTASTWGPESVVKLQESARRKLLDLMQKRREPIDPVPSWSPYEWNLISPSDYLKPDCSDNNWELLFKLHKGVALAAECSSSLNDDEEDNSISERDISELENHIQELKVIARMSSYSNAIRCKLCKETFPSPKLLSMHISTQGHLRKEASILGGAI</sequence>
<keyword evidence="21" id="KW-1185">Reference proteome</keyword>
<feature type="domain" description="Helicase ATP-binding" evidence="19">
    <location>
        <begin position="154"/>
        <end position="320"/>
    </location>
</feature>
<evidence type="ECO:0000256" key="5">
    <source>
        <dbReference type="ARBA" id="ARBA00022490"/>
    </source>
</evidence>
<dbReference type="FunFam" id="3.40.50.300:FF:000946">
    <property type="entry name" value="putative ATP-dependent RNA helicase TDRD9"/>
    <property type="match status" value="1"/>
</dbReference>
<keyword evidence="13" id="KW-0469">Meiosis</keyword>
<dbReference type="GO" id="GO:0016787">
    <property type="term" value="F:hydrolase activity"/>
    <property type="evidence" value="ECO:0007669"/>
    <property type="project" value="UniProtKB-KW"/>
</dbReference>
<name>A0A6P7TBS1_9MOLL</name>
<evidence type="ECO:0000256" key="4">
    <source>
        <dbReference type="ARBA" id="ARBA00022473"/>
    </source>
</evidence>
<comment type="similarity">
    <text evidence="2">Belongs to the DEAD box helicase family. DEAH subfamily.</text>
</comment>
<dbReference type="EC" id="3.6.4.13" evidence="3"/>
<dbReference type="CDD" id="cd18791">
    <property type="entry name" value="SF2_C_RHA"/>
    <property type="match status" value="1"/>
</dbReference>
<feature type="domain" description="Tudor" evidence="18">
    <location>
        <begin position="968"/>
        <end position="1027"/>
    </location>
</feature>
<keyword evidence="11" id="KW-0744">Spermatogenesis</keyword>
<dbReference type="PANTHER" id="PTHR18934:SF113">
    <property type="entry name" value="ATP-DEPENDENT RNA HELICASE TDRD9"/>
    <property type="match status" value="1"/>
</dbReference>
<dbReference type="InterPro" id="IPR001650">
    <property type="entry name" value="Helicase_C-like"/>
</dbReference>
<dbReference type="InterPro" id="IPR035979">
    <property type="entry name" value="RBD_domain_sf"/>
</dbReference>
<dbReference type="SMART" id="SM00490">
    <property type="entry name" value="HELICc"/>
    <property type="match status" value="1"/>
</dbReference>
<proteinExistence type="inferred from homology"/>
<dbReference type="InterPro" id="IPR007502">
    <property type="entry name" value="Helicase-assoc_dom"/>
</dbReference>
<dbReference type="PROSITE" id="PS00028">
    <property type="entry name" value="ZINC_FINGER_C2H2_1"/>
    <property type="match status" value="1"/>
</dbReference>
<dbReference type="InterPro" id="IPR013087">
    <property type="entry name" value="Znf_C2H2_type"/>
</dbReference>
<dbReference type="GO" id="GO:0030154">
    <property type="term" value="P:cell differentiation"/>
    <property type="evidence" value="ECO:0007669"/>
    <property type="project" value="UniProtKB-KW"/>
</dbReference>
<evidence type="ECO:0000256" key="16">
    <source>
        <dbReference type="SAM" id="MobiDB-lite"/>
    </source>
</evidence>
<dbReference type="FunFam" id="3.40.50.300:FF:001760">
    <property type="entry name" value="ATP-dependent RNA helicase"/>
    <property type="match status" value="1"/>
</dbReference>
<dbReference type="PROSITE" id="PS50102">
    <property type="entry name" value="RRM"/>
    <property type="match status" value="1"/>
</dbReference>